<evidence type="ECO:0008006" key="3">
    <source>
        <dbReference type="Google" id="ProtNLM"/>
    </source>
</evidence>
<organism evidence="1 2">
    <name type="scientific">Eggerthella guodeyinii</name>
    <dbReference type="NCBI Taxonomy" id="2690837"/>
    <lineage>
        <taxon>Bacteria</taxon>
        <taxon>Bacillati</taxon>
        <taxon>Actinomycetota</taxon>
        <taxon>Coriobacteriia</taxon>
        <taxon>Eggerthellales</taxon>
        <taxon>Eggerthellaceae</taxon>
        <taxon>Eggerthella</taxon>
    </lineage>
</organism>
<evidence type="ECO:0000313" key="1">
    <source>
        <dbReference type="EMBL" id="QOS68005.1"/>
    </source>
</evidence>
<evidence type="ECO:0000313" key="2">
    <source>
        <dbReference type="Proteomes" id="UP000478463"/>
    </source>
</evidence>
<dbReference type="RefSeq" id="WP_160941448.1">
    <property type="nucleotide sequence ID" value="NZ_CP063310.1"/>
</dbReference>
<gene>
    <name evidence="1" type="ORF">GS424_016125</name>
</gene>
<protein>
    <recommendedName>
        <fullName evidence="3">Bacteriophage Gp15 protein</fullName>
    </recommendedName>
</protein>
<accession>A0A6L7IT94</accession>
<dbReference type="InterPro" id="IPR009660">
    <property type="entry name" value="Phage_A500_Gp15"/>
</dbReference>
<dbReference type="AlphaFoldDB" id="A0A6L7IT94"/>
<dbReference type="Pfam" id="PF06854">
    <property type="entry name" value="Phage_Gp15"/>
    <property type="match status" value="1"/>
</dbReference>
<name>A0A6L7IT94_9ACTN</name>
<proteinExistence type="predicted"/>
<reference evidence="1 2" key="1">
    <citation type="submission" date="2020-10" db="EMBL/GenBank/DDBJ databases">
        <title>Eggerthella sp. nov., isolated from human feces.</title>
        <authorList>
            <person name="Yajun G."/>
        </authorList>
    </citation>
    <scope>NUCLEOTIDE SEQUENCE [LARGE SCALE GENOMIC DNA]</scope>
    <source>
        <strain evidence="1 2">HF-1101</strain>
    </source>
</reference>
<sequence>MDPNILLEQAPSTVAVGGACVPLNASHRTGIQVMRLTDDPTVGDDDKARTLLFLYFGTASSRAGALELPEAVVEHPEAALEAALGFFNLFEPRPPSPTGGRAGAGTRVFDWDWDAGRVIADFQREYGLDLTDRTLRLHWWQFWSLFRNLSEASSTMDAISVRGAVPDEKKMGRDASERLMKRKTALMLPARTEEEALALTNLRYRWALGV</sequence>
<dbReference type="Proteomes" id="UP000478463">
    <property type="component" value="Chromosome"/>
</dbReference>
<dbReference type="KEGG" id="egd:GS424_016125"/>
<dbReference type="EMBL" id="CP063310">
    <property type="protein sequence ID" value="QOS68005.1"/>
    <property type="molecule type" value="Genomic_DNA"/>
</dbReference>